<evidence type="ECO:0000259" key="5">
    <source>
        <dbReference type="Pfam" id="PF00082"/>
    </source>
</evidence>
<dbReference type="InterPro" id="IPR034075">
    <property type="entry name" value="Glr3161-like_dom"/>
</dbReference>
<evidence type="ECO:0000313" key="7">
    <source>
        <dbReference type="Proteomes" id="UP001172778"/>
    </source>
</evidence>
<dbReference type="PROSITE" id="PS00138">
    <property type="entry name" value="SUBTILASE_SER"/>
    <property type="match status" value="1"/>
</dbReference>
<dbReference type="InterPro" id="IPR000209">
    <property type="entry name" value="Peptidase_S8/S53_dom"/>
</dbReference>
<reference evidence="6" key="1">
    <citation type="submission" date="2023-03" db="EMBL/GenBank/DDBJ databases">
        <title>Chitinimonas shenzhenensis gen. nov., sp. nov., a novel member of family Burkholderiaceae isolated from activated sludge collected in Shen Zhen, China.</title>
        <authorList>
            <person name="Wang X."/>
        </authorList>
    </citation>
    <scope>NUCLEOTIDE SEQUENCE</scope>
    <source>
        <strain evidence="6">DQS-5</strain>
    </source>
</reference>
<keyword evidence="2" id="KW-0378">Hydrolase</keyword>
<accession>A0ABT7DQS1</accession>
<keyword evidence="7" id="KW-1185">Reference proteome</keyword>
<dbReference type="SUPFAM" id="SSF52743">
    <property type="entry name" value="Subtilisin-like"/>
    <property type="match status" value="1"/>
</dbReference>
<organism evidence="6 7">
    <name type="scientific">Parachitinimonas caeni</name>
    <dbReference type="NCBI Taxonomy" id="3031301"/>
    <lineage>
        <taxon>Bacteria</taxon>
        <taxon>Pseudomonadati</taxon>
        <taxon>Pseudomonadota</taxon>
        <taxon>Betaproteobacteria</taxon>
        <taxon>Neisseriales</taxon>
        <taxon>Chitinibacteraceae</taxon>
        <taxon>Parachitinimonas</taxon>
    </lineage>
</organism>
<evidence type="ECO:0000256" key="2">
    <source>
        <dbReference type="ARBA" id="ARBA00022801"/>
    </source>
</evidence>
<feature type="domain" description="Peptidase S8/S53" evidence="5">
    <location>
        <begin position="548"/>
        <end position="592"/>
    </location>
</feature>
<feature type="signal peptide" evidence="4">
    <location>
        <begin position="1"/>
        <end position="24"/>
    </location>
</feature>
<keyword evidence="3" id="KW-0720">Serine protease</keyword>
<dbReference type="InterPro" id="IPR023828">
    <property type="entry name" value="Peptidase_S8_Ser-AS"/>
</dbReference>
<dbReference type="RefSeq" id="WP_284098724.1">
    <property type="nucleotide sequence ID" value="NZ_JARRAF010000001.1"/>
</dbReference>
<evidence type="ECO:0000256" key="4">
    <source>
        <dbReference type="SAM" id="SignalP"/>
    </source>
</evidence>
<dbReference type="InterPro" id="IPR036852">
    <property type="entry name" value="Peptidase_S8/S53_dom_sf"/>
</dbReference>
<dbReference type="CDD" id="cd05562">
    <property type="entry name" value="Peptidases_S53_like"/>
    <property type="match status" value="1"/>
</dbReference>
<dbReference type="Proteomes" id="UP001172778">
    <property type="component" value="Unassembled WGS sequence"/>
</dbReference>
<dbReference type="PRINTS" id="PR00723">
    <property type="entry name" value="SUBTILISIN"/>
</dbReference>
<sequence>MTFRPTRIALILSLLSVSISGAHAADQIQLTPQSASLANIRRSEVMDTHLQLLSKQANPVRTRAAAQIASDAPPAPGVVLNLPPLENGWVRIEAMAKDRDEALLRELTAAGVIQLRQSGNLLTGLIPPAALGNLEKLTQARFVRQALGGKTNKSVVSQGDAGQASDRARARFKVDGKGANVGVISDSYDRHQGASKGIAAGELPGPGNPNGYLTAVKVVKESTRTINSDEGRAMLEIVHDIAPGASLSFYGAENHFDHAEGIRQLAKAGATVIVDDLTWFGEPWFQEGPIARAASDVMRQNNAVTLTSAGNEANNSAEGVFNPLPESEIHGPLRDGGFGLWDSWRLHDWGNGAKTIPITLHPGSAIAIILQWDEPFASVSQNRQGAGSDLDMFWFSDPQGRNVVFSSTTGNLNGDAIETLFPSLPGNAQKSETFYLGLGRWSGSKGNNPGKFKVLVYEQDGPSATLSRPHFNSATILGHANAPQILSVGAVNYDQINLPTGPRPWEKSAVGGFAPTRDANGNPVRAIPTSKPDFSSPHRANTSFFGIDRDGDGLPNFQGTSAAAPHAAGVVALMQSAAGMNLPAYMVKTMLTVGSTIDMDDPYATPWMFDYSFDNKSGWGFLNAEAAVRQAMRYRR</sequence>
<feature type="chain" id="PRO_5045923347" evidence="4">
    <location>
        <begin position="25"/>
        <end position="636"/>
    </location>
</feature>
<keyword evidence="1" id="KW-0645">Protease</keyword>
<proteinExistence type="predicted"/>
<comment type="caution">
    <text evidence="6">The sequence shown here is derived from an EMBL/GenBank/DDBJ whole genome shotgun (WGS) entry which is preliminary data.</text>
</comment>
<protein>
    <submittedName>
        <fullName evidence="6">S8 family serine peptidase</fullName>
    </submittedName>
</protein>
<evidence type="ECO:0000256" key="3">
    <source>
        <dbReference type="ARBA" id="ARBA00022825"/>
    </source>
</evidence>
<gene>
    <name evidence="6" type="ORF">PZA18_00060</name>
</gene>
<dbReference type="Gene3D" id="3.40.50.200">
    <property type="entry name" value="Peptidase S8/S53 domain"/>
    <property type="match status" value="2"/>
</dbReference>
<dbReference type="InterPro" id="IPR015500">
    <property type="entry name" value="Peptidase_S8_subtilisin-rel"/>
</dbReference>
<evidence type="ECO:0000313" key="6">
    <source>
        <dbReference type="EMBL" id="MDK2122436.1"/>
    </source>
</evidence>
<dbReference type="EMBL" id="JARRAF010000001">
    <property type="protein sequence ID" value="MDK2122436.1"/>
    <property type="molecule type" value="Genomic_DNA"/>
</dbReference>
<name>A0ABT7DQS1_9NEIS</name>
<evidence type="ECO:0000256" key="1">
    <source>
        <dbReference type="ARBA" id="ARBA00022670"/>
    </source>
</evidence>
<keyword evidence="4" id="KW-0732">Signal</keyword>
<dbReference type="Pfam" id="PF00082">
    <property type="entry name" value="Peptidase_S8"/>
    <property type="match status" value="1"/>
</dbReference>